<dbReference type="RefSeq" id="WP_365510968.1">
    <property type="nucleotide sequence ID" value="NZ_JBFANW010000266.1"/>
</dbReference>
<proteinExistence type="predicted"/>
<organism evidence="2 3">
    <name type="scientific">Streptomyces toxytricini</name>
    <name type="common">Actinomyces toxytricini</name>
    <dbReference type="NCBI Taxonomy" id="67369"/>
    <lineage>
        <taxon>Bacteria</taxon>
        <taxon>Bacillati</taxon>
        <taxon>Actinomycetota</taxon>
        <taxon>Actinomycetes</taxon>
        <taxon>Kitasatosporales</taxon>
        <taxon>Streptomycetaceae</taxon>
        <taxon>Streptomyces</taxon>
    </lineage>
</organism>
<feature type="region of interest" description="Disordered" evidence="1">
    <location>
        <begin position="72"/>
        <end position="100"/>
    </location>
</feature>
<feature type="compositionally biased region" description="Low complexity" evidence="1">
    <location>
        <begin position="90"/>
        <end position="100"/>
    </location>
</feature>
<sequence length="100" mass="10116">MGAVLRGKARIPPGGRRAAAGEELSSRAEEWFTMVSRTSSQGGPAARPADGDPRGPWQDFDRVMREMLGLLETGPGRARTGPAGAGGGAAPTDTPTGGGA</sequence>
<protein>
    <submittedName>
        <fullName evidence="2">Uncharacterized protein</fullName>
    </submittedName>
</protein>
<feature type="region of interest" description="Disordered" evidence="1">
    <location>
        <begin position="1"/>
        <end position="24"/>
    </location>
</feature>
<keyword evidence="3" id="KW-1185">Reference proteome</keyword>
<feature type="compositionally biased region" description="Basic and acidic residues" evidence="1">
    <location>
        <begin position="49"/>
        <end position="58"/>
    </location>
</feature>
<name>A0ABW8EL57_STRT5</name>
<dbReference type="EMBL" id="JBIUYY010000008">
    <property type="protein sequence ID" value="MFJ2823378.1"/>
    <property type="molecule type" value="Genomic_DNA"/>
</dbReference>
<feature type="region of interest" description="Disordered" evidence="1">
    <location>
        <begin position="36"/>
        <end position="58"/>
    </location>
</feature>
<evidence type="ECO:0000313" key="2">
    <source>
        <dbReference type="EMBL" id="MFJ2823378.1"/>
    </source>
</evidence>
<accession>A0ABW8EL57</accession>
<evidence type="ECO:0000256" key="1">
    <source>
        <dbReference type="SAM" id="MobiDB-lite"/>
    </source>
</evidence>
<feature type="compositionally biased region" description="Low complexity" evidence="1">
    <location>
        <begin position="73"/>
        <end position="82"/>
    </location>
</feature>
<evidence type="ECO:0000313" key="3">
    <source>
        <dbReference type="Proteomes" id="UP001617351"/>
    </source>
</evidence>
<gene>
    <name evidence="2" type="ORF">ACIO7M_19990</name>
</gene>
<dbReference type="Proteomes" id="UP001617351">
    <property type="component" value="Unassembled WGS sequence"/>
</dbReference>
<comment type="caution">
    <text evidence="2">The sequence shown here is derived from an EMBL/GenBank/DDBJ whole genome shotgun (WGS) entry which is preliminary data.</text>
</comment>
<reference evidence="2 3" key="1">
    <citation type="submission" date="2024-10" db="EMBL/GenBank/DDBJ databases">
        <title>The Natural Products Discovery Center: Release of the First 8490 Sequenced Strains for Exploring Actinobacteria Biosynthetic Diversity.</title>
        <authorList>
            <person name="Kalkreuter E."/>
            <person name="Kautsar S.A."/>
            <person name="Yang D."/>
            <person name="Bader C.D."/>
            <person name="Teijaro C.N."/>
            <person name="Fluegel L."/>
            <person name="Davis C.M."/>
            <person name="Simpson J.R."/>
            <person name="Lauterbach L."/>
            <person name="Steele A.D."/>
            <person name="Gui C."/>
            <person name="Meng S."/>
            <person name="Li G."/>
            <person name="Viehrig K."/>
            <person name="Ye F."/>
            <person name="Su P."/>
            <person name="Kiefer A.F."/>
            <person name="Nichols A."/>
            <person name="Cepeda A.J."/>
            <person name="Yan W."/>
            <person name="Fan B."/>
            <person name="Jiang Y."/>
            <person name="Adhikari A."/>
            <person name="Zheng C.-J."/>
            <person name="Schuster L."/>
            <person name="Cowan T.M."/>
            <person name="Smanski M.J."/>
            <person name="Chevrette M.G."/>
            <person name="De Carvalho L.P.S."/>
            <person name="Shen B."/>
        </authorList>
    </citation>
    <scope>NUCLEOTIDE SEQUENCE [LARGE SCALE GENOMIC DNA]</scope>
    <source>
        <strain evidence="2 3">NPDC087220</strain>
    </source>
</reference>